<dbReference type="GO" id="GO:0008270">
    <property type="term" value="F:zinc ion binding"/>
    <property type="evidence" value="ECO:0007669"/>
    <property type="project" value="InterPro"/>
</dbReference>
<dbReference type="EMBL" id="JMIH01000022">
    <property type="protein sequence ID" value="KEO73139.1"/>
    <property type="molecule type" value="Genomic_DNA"/>
</dbReference>
<dbReference type="eggNOG" id="COG2866">
    <property type="taxonomic scope" value="Bacteria"/>
</dbReference>
<gene>
    <name evidence="3" type="ORF">EL17_12325</name>
</gene>
<dbReference type="AlphaFoldDB" id="A0A074KW53"/>
<dbReference type="SUPFAM" id="SSF53187">
    <property type="entry name" value="Zn-dependent exopeptidases"/>
    <property type="match status" value="1"/>
</dbReference>
<name>A0A074KW53_9BACT</name>
<proteinExistence type="predicted"/>
<organism evidence="3 4">
    <name type="scientific">Anditalea andensis</name>
    <dbReference type="NCBI Taxonomy" id="1048983"/>
    <lineage>
        <taxon>Bacteria</taxon>
        <taxon>Pseudomonadati</taxon>
        <taxon>Bacteroidota</taxon>
        <taxon>Cytophagia</taxon>
        <taxon>Cytophagales</taxon>
        <taxon>Cytophagaceae</taxon>
        <taxon>Anditalea</taxon>
    </lineage>
</organism>
<dbReference type="Proteomes" id="UP000027821">
    <property type="component" value="Unassembled WGS sequence"/>
</dbReference>
<evidence type="ECO:0000313" key="3">
    <source>
        <dbReference type="EMBL" id="KEO73139.1"/>
    </source>
</evidence>
<sequence length="575" mass="66195">MKKHIIFILLFIITFAVNAQYPTHFEQTYGKETPTYDQIINFYDTLASFSKNVQIYEKGMTDSGKPLHLIIYDHDADFEPDQWKLANKKIIFINNGIHPGEPAGIDASMILLRDVVLGKIKISPDIVLAIIPVYNIGGHLNRNATSRVNQNGPESYGFRGNAKNYDLNRDFIKSDTKNSRSFQEIFHWLNPLVFIDTHTSNGADYQHIMTLIPTQHDRLGGELGGYLKNSMIPYLFEEMEKSGYPMVPYVNSWNGTPENGWPQFKDSPRYSSGYAALFHTLSFMPEAHMLKTYEERVNSMTALLETFIKIVEKDGAHILEMKLRDENQTSLQNTFGFNHISDKTSYTEIPFHGYTSATKPSKISGQDRLYYDQTKPFINKVKYYDTYQASFSLHKPAAYVVPQGWFEVVENLQRNGVKAETFDRDTSIQVSVYLIEGLETASNPYEGHYIHSNVKVKRIDEIVPISKGDFLIPMNQVTNRFVMEVLEPEAEDSYFMWNYFDTILQAKEGYSAYVFEDLAAAFLDQNPNIKAALEKKKSEDDEFASNGPAQLRWVYEHSPWKETAHNRYPIYRIEP</sequence>
<dbReference type="Gene3D" id="3.40.630.10">
    <property type="entry name" value="Zn peptidases"/>
    <property type="match status" value="1"/>
</dbReference>
<feature type="signal peptide" evidence="1">
    <location>
        <begin position="1"/>
        <end position="19"/>
    </location>
</feature>
<accession>A0A074KW53</accession>
<dbReference type="GO" id="GO:0004181">
    <property type="term" value="F:metallocarboxypeptidase activity"/>
    <property type="evidence" value="ECO:0007669"/>
    <property type="project" value="InterPro"/>
</dbReference>
<dbReference type="InterPro" id="IPR000834">
    <property type="entry name" value="Peptidase_M14"/>
</dbReference>
<keyword evidence="4" id="KW-1185">Reference proteome</keyword>
<reference evidence="3 4" key="1">
    <citation type="submission" date="2014-04" db="EMBL/GenBank/DDBJ databases">
        <title>Characterization and application of a salt tolerant electro-active bacterium.</title>
        <authorList>
            <person name="Yang L."/>
            <person name="Wei S."/>
            <person name="Tay Q.X.M."/>
        </authorList>
    </citation>
    <scope>NUCLEOTIDE SEQUENCE [LARGE SCALE GENOMIC DNA]</scope>
    <source>
        <strain evidence="3 4">LY1</strain>
    </source>
</reference>
<dbReference type="GO" id="GO:0006508">
    <property type="term" value="P:proteolysis"/>
    <property type="evidence" value="ECO:0007669"/>
    <property type="project" value="InterPro"/>
</dbReference>
<feature type="chain" id="PRO_5001697085" description="Peptidase M14 domain-containing protein" evidence="1">
    <location>
        <begin position="20"/>
        <end position="575"/>
    </location>
</feature>
<protein>
    <recommendedName>
        <fullName evidence="2">Peptidase M14 domain-containing protein</fullName>
    </recommendedName>
</protein>
<keyword evidence="1" id="KW-0732">Signal</keyword>
<dbReference type="Pfam" id="PF00246">
    <property type="entry name" value="Peptidase_M14"/>
    <property type="match status" value="1"/>
</dbReference>
<evidence type="ECO:0000259" key="2">
    <source>
        <dbReference type="Pfam" id="PF00246"/>
    </source>
</evidence>
<comment type="caution">
    <text evidence="3">The sequence shown here is derived from an EMBL/GenBank/DDBJ whole genome shotgun (WGS) entry which is preliminary data.</text>
</comment>
<evidence type="ECO:0000313" key="4">
    <source>
        <dbReference type="Proteomes" id="UP000027821"/>
    </source>
</evidence>
<dbReference type="OrthoDB" id="9767214at2"/>
<evidence type="ECO:0000256" key="1">
    <source>
        <dbReference type="SAM" id="SignalP"/>
    </source>
</evidence>
<feature type="domain" description="Peptidase M14" evidence="2">
    <location>
        <begin position="41"/>
        <end position="174"/>
    </location>
</feature>
<dbReference type="STRING" id="1048983.EL17_12325"/>
<dbReference type="RefSeq" id="WP_035074749.1">
    <property type="nucleotide sequence ID" value="NZ_JMIH01000022.1"/>
</dbReference>